<evidence type="ECO:0000259" key="2">
    <source>
        <dbReference type="Pfam" id="PF07463"/>
    </source>
</evidence>
<dbReference type="RefSeq" id="WP_164711473.1">
    <property type="nucleotide sequence ID" value="NZ_CP085954.1"/>
</dbReference>
<sequence length="310" mass="34021">MAPICEFCHFDYIDRTDHSDCGPDAEETTVTESWAPIPDSAHYEVSDLGNVRSVTHTSIASNGIPRTIEGKPIARLTTENGSPYVSIRRDAAVRPTNRRIAALVLEAHAGPAPQGARPRVINGDRSDVRLANLEWAGPKPPKSKTPRVPRAATKRPAAPARAPRPPKPAPPTEVVIDLTGLPMMSPNGRPNHYARARDTHTIRHSVAWRARAAHIPTGLDHLTIEYHYRPAEDRYAWDARNLASAGIWKAAQDALHAHRGRSNGPTHPIVHDDSPSFMTEVGPTQHPARKGELAATWLVIRWTVNTEKAS</sequence>
<feature type="domain" description="NUMOD4" evidence="2">
    <location>
        <begin position="32"/>
        <end position="88"/>
    </location>
</feature>
<evidence type="ECO:0000313" key="4">
    <source>
        <dbReference type="Proteomes" id="UP000271626"/>
    </source>
</evidence>
<feature type="compositionally biased region" description="Low complexity" evidence="1">
    <location>
        <begin position="148"/>
        <end position="161"/>
    </location>
</feature>
<feature type="region of interest" description="Disordered" evidence="1">
    <location>
        <begin position="133"/>
        <end position="174"/>
    </location>
</feature>
<dbReference type="InterPro" id="IPR044925">
    <property type="entry name" value="His-Me_finger_sf"/>
</dbReference>
<reference evidence="3 4" key="1">
    <citation type="submission" date="2018-12" db="EMBL/GenBank/DDBJ databases">
        <authorList>
            <consortium name="Pathogen Informatics"/>
        </authorList>
    </citation>
    <scope>NUCLEOTIDE SEQUENCE [LARGE SCALE GENOMIC DNA]</scope>
    <source>
        <strain evidence="3 4">NCTC10741</strain>
    </source>
</reference>
<evidence type="ECO:0000256" key="1">
    <source>
        <dbReference type="SAM" id="MobiDB-lite"/>
    </source>
</evidence>
<dbReference type="SUPFAM" id="SSF54060">
    <property type="entry name" value="His-Me finger endonucleases"/>
    <property type="match status" value="1"/>
</dbReference>
<feature type="compositionally biased region" description="Pro residues" evidence="1">
    <location>
        <begin position="162"/>
        <end position="171"/>
    </location>
</feature>
<dbReference type="Proteomes" id="UP000271626">
    <property type="component" value="Chromosome"/>
</dbReference>
<dbReference type="GO" id="GO:0016788">
    <property type="term" value="F:hydrolase activity, acting on ester bonds"/>
    <property type="evidence" value="ECO:0007669"/>
    <property type="project" value="InterPro"/>
</dbReference>
<dbReference type="AlphaFoldDB" id="A0A3P8KM67"/>
<dbReference type="Gene3D" id="3.90.75.20">
    <property type="match status" value="1"/>
</dbReference>
<gene>
    <name evidence="3" type="ORF">NCTC10741_00082</name>
</gene>
<dbReference type="InterPro" id="IPR010902">
    <property type="entry name" value="NUMOD4"/>
</dbReference>
<evidence type="ECO:0000313" key="3">
    <source>
        <dbReference type="EMBL" id="VDR36987.1"/>
    </source>
</evidence>
<proteinExistence type="predicted"/>
<name>A0A3P8KM67_TSUPA</name>
<protein>
    <submittedName>
        <fullName evidence="3">NUMOD4 motif</fullName>
    </submittedName>
</protein>
<organism evidence="3 4">
    <name type="scientific">Tsukamurella paurometabola</name>
    <name type="common">Corynebacterium paurometabolum</name>
    <dbReference type="NCBI Taxonomy" id="2061"/>
    <lineage>
        <taxon>Bacteria</taxon>
        <taxon>Bacillati</taxon>
        <taxon>Actinomycetota</taxon>
        <taxon>Actinomycetes</taxon>
        <taxon>Mycobacteriales</taxon>
        <taxon>Tsukamurellaceae</taxon>
        <taxon>Tsukamurella</taxon>
    </lineage>
</organism>
<dbReference type="Pfam" id="PF07463">
    <property type="entry name" value="NUMOD4"/>
    <property type="match status" value="1"/>
</dbReference>
<dbReference type="EMBL" id="LR131273">
    <property type="protein sequence ID" value="VDR36987.1"/>
    <property type="molecule type" value="Genomic_DNA"/>
</dbReference>
<accession>A0A3P8KM67</accession>